<feature type="non-terminal residue" evidence="1">
    <location>
        <position position="51"/>
    </location>
</feature>
<proteinExistence type="predicted"/>
<accession>A0ACA9LL11</accession>
<evidence type="ECO:0000313" key="1">
    <source>
        <dbReference type="EMBL" id="CAG8536724.1"/>
    </source>
</evidence>
<name>A0ACA9LL11_9GLOM</name>
<dbReference type="EMBL" id="CAJVPT010007025">
    <property type="protein sequence ID" value="CAG8536724.1"/>
    <property type="molecule type" value="Genomic_DNA"/>
</dbReference>
<comment type="caution">
    <text evidence="1">The sequence shown here is derived from an EMBL/GenBank/DDBJ whole genome shotgun (WGS) entry which is preliminary data.</text>
</comment>
<reference evidence="1" key="1">
    <citation type="submission" date="2021-06" db="EMBL/GenBank/DDBJ databases">
        <authorList>
            <person name="Kallberg Y."/>
            <person name="Tangrot J."/>
            <person name="Rosling A."/>
        </authorList>
    </citation>
    <scope>NUCLEOTIDE SEQUENCE</scope>
    <source>
        <strain evidence="1">CL356</strain>
    </source>
</reference>
<keyword evidence="2" id="KW-1185">Reference proteome</keyword>
<evidence type="ECO:0000313" key="2">
    <source>
        <dbReference type="Proteomes" id="UP000789525"/>
    </source>
</evidence>
<gene>
    <name evidence="1" type="ORF">ACOLOM_LOCUS4300</name>
</gene>
<organism evidence="1 2">
    <name type="scientific">Acaulospora colombiana</name>
    <dbReference type="NCBI Taxonomy" id="27376"/>
    <lineage>
        <taxon>Eukaryota</taxon>
        <taxon>Fungi</taxon>
        <taxon>Fungi incertae sedis</taxon>
        <taxon>Mucoromycota</taxon>
        <taxon>Glomeromycotina</taxon>
        <taxon>Glomeromycetes</taxon>
        <taxon>Diversisporales</taxon>
        <taxon>Acaulosporaceae</taxon>
        <taxon>Acaulospora</taxon>
    </lineage>
</organism>
<dbReference type="Proteomes" id="UP000789525">
    <property type="component" value="Unassembled WGS sequence"/>
</dbReference>
<protein>
    <submittedName>
        <fullName evidence="1">1832_t:CDS:1</fullName>
    </submittedName>
</protein>
<sequence>MEYDSLKENEKKQWIEERKEQVLRCMGELRKYFHQDYREVYKCGVFNPNAK</sequence>